<dbReference type="EMBL" id="VUJU01011418">
    <property type="protein sequence ID" value="KAF0711064.1"/>
    <property type="molecule type" value="Genomic_DNA"/>
</dbReference>
<keyword evidence="3" id="KW-1185">Reference proteome</keyword>
<reference evidence="2 3" key="1">
    <citation type="submission" date="2019-08" db="EMBL/GenBank/DDBJ databases">
        <title>Whole genome of Aphis craccivora.</title>
        <authorList>
            <person name="Voronova N.V."/>
            <person name="Shulinski R.S."/>
            <person name="Bandarenka Y.V."/>
            <person name="Zhorov D.G."/>
            <person name="Warner D."/>
        </authorList>
    </citation>
    <scope>NUCLEOTIDE SEQUENCE [LARGE SCALE GENOMIC DNA]</scope>
    <source>
        <strain evidence="2">180601</strain>
        <tissue evidence="2">Whole Body</tissue>
    </source>
</reference>
<dbReference type="AlphaFoldDB" id="A0A6G0VVG0"/>
<evidence type="ECO:0000313" key="3">
    <source>
        <dbReference type="Proteomes" id="UP000478052"/>
    </source>
</evidence>
<evidence type="ECO:0000313" key="2">
    <source>
        <dbReference type="EMBL" id="KAF0711064.1"/>
    </source>
</evidence>
<sequence length="208" mass="24405">MSCDYQRSVRVRQFGNVFTCVISKLKFLILTMTSAYLFEPEYENDDEVDTVLEYNAIQYVNYENRSGTRNWCSCEKCVIMTTKYRESICCQEYDNIKHLAGNYTCITQNNLFEKLVLDIDVLNITRHQLILKSKNKTKRQLLSIDEPENKLWRYLAYKNFISWINAWTTIGKGNRVVIPSCSIAKIRSLFPEKNGIYVGFRPSEKNPD</sequence>
<evidence type="ECO:0000259" key="1">
    <source>
        <dbReference type="Pfam" id="PF20478"/>
    </source>
</evidence>
<dbReference type="InterPro" id="IPR046815">
    <property type="entry name" value="P2RX7_C"/>
</dbReference>
<proteinExistence type="predicted"/>
<dbReference type="Pfam" id="PF20478">
    <property type="entry name" value="P2RX7_C"/>
    <property type="match status" value="1"/>
</dbReference>
<dbReference type="Proteomes" id="UP000478052">
    <property type="component" value="Unassembled WGS sequence"/>
</dbReference>
<protein>
    <submittedName>
        <fullName evidence="2">P2X purinoceptor 7-like</fullName>
    </submittedName>
</protein>
<gene>
    <name evidence="2" type="ORF">FWK35_00033191</name>
</gene>
<accession>A0A6G0VVG0</accession>
<comment type="caution">
    <text evidence="2">The sequence shown here is derived from an EMBL/GenBank/DDBJ whole genome shotgun (WGS) entry which is preliminary data.</text>
</comment>
<dbReference type="PANTHER" id="PTHR36981:SF1">
    <property type="entry name" value="P2X PURINORECEPTOR 7 INTRACELLULAR DOMAIN-CONTAINING PROTEIN"/>
    <property type="match status" value="1"/>
</dbReference>
<feature type="domain" description="P2X purinoreceptor 7 intracellular" evidence="1">
    <location>
        <begin position="51"/>
        <end position="201"/>
    </location>
</feature>
<name>A0A6G0VVG0_APHCR</name>
<organism evidence="2 3">
    <name type="scientific">Aphis craccivora</name>
    <name type="common">Cowpea aphid</name>
    <dbReference type="NCBI Taxonomy" id="307492"/>
    <lineage>
        <taxon>Eukaryota</taxon>
        <taxon>Metazoa</taxon>
        <taxon>Ecdysozoa</taxon>
        <taxon>Arthropoda</taxon>
        <taxon>Hexapoda</taxon>
        <taxon>Insecta</taxon>
        <taxon>Pterygota</taxon>
        <taxon>Neoptera</taxon>
        <taxon>Paraneoptera</taxon>
        <taxon>Hemiptera</taxon>
        <taxon>Sternorrhyncha</taxon>
        <taxon>Aphidomorpha</taxon>
        <taxon>Aphidoidea</taxon>
        <taxon>Aphididae</taxon>
        <taxon>Aphidini</taxon>
        <taxon>Aphis</taxon>
        <taxon>Aphis</taxon>
    </lineage>
</organism>
<dbReference type="PANTHER" id="PTHR36981">
    <property type="entry name" value="ZGC:195170"/>
    <property type="match status" value="1"/>
</dbReference>
<dbReference type="OrthoDB" id="6586554at2759"/>